<dbReference type="RefSeq" id="WP_088817388.1">
    <property type="nucleotide sequence ID" value="NZ_FYEZ01000001.1"/>
</dbReference>
<protein>
    <recommendedName>
        <fullName evidence="9">Lipoprotein signal peptidase</fullName>
        <ecNumber evidence="9">3.4.23.36</ecNumber>
    </recommendedName>
    <alternativeName>
        <fullName evidence="9">Prolipoprotein signal peptidase</fullName>
    </alternativeName>
    <alternativeName>
        <fullName evidence="9">Signal peptidase II</fullName>
        <shortName evidence="9">SPase II</shortName>
    </alternativeName>
</protein>
<evidence type="ECO:0000256" key="12">
    <source>
        <dbReference type="SAM" id="MobiDB-lite"/>
    </source>
</evidence>
<dbReference type="AlphaFoldDB" id="A0A212T4E2"/>
<gene>
    <name evidence="9" type="primary">lspA</name>
    <name evidence="13" type="ORF">SAMN05445756_0369</name>
</gene>
<dbReference type="InterPro" id="IPR001872">
    <property type="entry name" value="Peptidase_A8"/>
</dbReference>
<keyword evidence="14" id="KW-1185">Reference proteome</keyword>
<feature type="active site" evidence="9">
    <location>
        <position position="146"/>
    </location>
</feature>
<evidence type="ECO:0000256" key="4">
    <source>
        <dbReference type="ARBA" id="ARBA00022692"/>
    </source>
</evidence>
<evidence type="ECO:0000256" key="1">
    <source>
        <dbReference type="ARBA" id="ARBA00006139"/>
    </source>
</evidence>
<dbReference type="Proteomes" id="UP000198122">
    <property type="component" value="Unassembled WGS sequence"/>
</dbReference>
<comment type="caution">
    <text evidence="9">Lacks conserved residue(s) required for the propagation of feature annotation.</text>
</comment>
<keyword evidence="7 9" id="KW-1133">Transmembrane helix</keyword>
<accession>A0A212T4E2</accession>
<dbReference type="EMBL" id="FYEZ01000001">
    <property type="protein sequence ID" value="SNC60879.1"/>
    <property type="molecule type" value="Genomic_DNA"/>
</dbReference>
<dbReference type="PANTHER" id="PTHR33695">
    <property type="entry name" value="LIPOPROTEIN SIGNAL PEPTIDASE"/>
    <property type="match status" value="1"/>
</dbReference>
<keyword evidence="4 9" id="KW-0812">Transmembrane</keyword>
<evidence type="ECO:0000256" key="3">
    <source>
        <dbReference type="ARBA" id="ARBA00022670"/>
    </source>
</evidence>
<feature type="active site" evidence="9">
    <location>
        <position position="160"/>
    </location>
</feature>
<evidence type="ECO:0000313" key="14">
    <source>
        <dbReference type="Proteomes" id="UP000198122"/>
    </source>
</evidence>
<comment type="similarity">
    <text evidence="1 9 11">Belongs to the peptidase A8 family.</text>
</comment>
<comment type="catalytic activity">
    <reaction evidence="9 10">
        <text>Release of signal peptides from bacterial membrane prolipoproteins. Hydrolyzes -Xaa-Yaa-Zaa-|-(S,diacylglyceryl)Cys-, in which Xaa is hydrophobic (preferably Leu), and Yaa (Ala or Ser) and Zaa (Gly or Ala) have small, neutral side chains.</text>
        <dbReference type="EC" id="3.4.23.36"/>
    </reaction>
</comment>
<reference evidence="13 14" key="1">
    <citation type="submission" date="2017-06" db="EMBL/GenBank/DDBJ databases">
        <authorList>
            <person name="Kim H.J."/>
            <person name="Triplett B.A."/>
        </authorList>
    </citation>
    <scope>NUCLEOTIDE SEQUENCE [LARGE SCALE GENOMIC DNA]</scope>
    <source>
        <strain evidence="13 14">DSM 22179</strain>
    </source>
</reference>
<dbReference type="GO" id="GO:0006508">
    <property type="term" value="P:proteolysis"/>
    <property type="evidence" value="ECO:0007669"/>
    <property type="project" value="UniProtKB-KW"/>
</dbReference>
<dbReference type="OrthoDB" id="4308908at2"/>
<evidence type="ECO:0000256" key="6">
    <source>
        <dbReference type="ARBA" id="ARBA00022801"/>
    </source>
</evidence>
<keyword evidence="2 9" id="KW-1003">Cell membrane</keyword>
<evidence type="ECO:0000256" key="7">
    <source>
        <dbReference type="ARBA" id="ARBA00022989"/>
    </source>
</evidence>
<dbReference type="EC" id="3.4.23.36" evidence="9"/>
<comment type="pathway">
    <text evidence="9">Protein modification; lipoprotein biosynthesis (signal peptide cleavage).</text>
</comment>
<keyword evidence="3 9" id="KW-0645">Protease</keyword>
<dbReference type="HAMAP" id="MF_00161">
    <property type="entry name" value="LspA"/>
    <property type="match status" value="1"/>
</dbReference>
<evidence type="ECO:0000256" key="9">
    <source>
        <dbReference type="HAMAP-Rule" id="MF_00161"/>
    </source>
</evidence>
<evidence type="ECO:0000313" key="13">
    <source>
        <dbReference type="EMBL" id="SNC60879.1"/>
    </source>
</evidence>
<dbReference type="GO" id="GO:0005886">
    <property type="term" value="C:plasma membrane"/>
    <property type="evidence" value="ECO:0007669"/>
    <property type="project" value="UniProtKB-SubCell"/>
</dbReference>
<feature type="transmembrane region" description="Helical" evidence="9">
    <location>
        <begin position="155"/>
        <end position="175"/>
    </location>
</feature>
<evidence type="ECO:0000256" key="10">
    <source>
        <dbReference type="RuleBase" id="RU000594"/>
    </source>
</evidence>
<evidence type="ECO:0000256" key="2">
    <source>
        <dbReference type="ARBA" id="ARBA00022475"/>
    </source>
</evidence>
<keyword evidence="8 9" id="KW-0472">Membrane</keyword>
<evidence type="ECO:0000256" key="11">
    <source>
        <dbReference type="RuleBase" id="RU004181"/>
    </source>
</evidence>
<dbReference type="NCBIfam" id="TIGR00077">
    <property type="entry name" value="lspA"/>
    <property type="match status" value="1"/>
</dbReference>
<evidence type="ECO:0000256" key="8">
    <source>
        <dbReference type="ARBA" id="ARBA00023136"/>
    </source>
</evidence>
<evidence type="ECO:0000256" key="5">
    <source>
        <dbReference type="ARBA" id="ARBA00022750"/>
    </source>
</evidence>
<dbReference type="Pfam" id="PF01252">
    <property type="entry name" value="Peptidase_A8"/>
    <property type="match status" value="1"/>
</dbReference>
<dbReference type="PROSITE" id="PS00855">
    <property type="entry name" value="SPASE_II"/>
    <property type="match status" value="1"/>
</dbReference>
<dbReference type="GO" id="GO:0004190">
    <property type="term" value="F:aspartic-type endopeptidase activity"/>
    <property type="evidence" value="ECO:0007669"/>
    <property type="project" value="UniProtKB-UniRule"/>
</dbReference>
<keyword evidence="6 9" id="KW-0378">Hydrolase</keyword>
<comment type="subcellular location">
    <subcellularLocation>
        <location evidence="9">Cell membrane</location>
        <topology evidence="9">Multi-pass membrane protein</topology>
    </subcellularLocation>
</comment>
<proteinExistence type="inferred from homology"/>
<dbReference type="PRINTS" id="PR00781">
    <property type="entry name" value="LIPOSIGPTASE"/>
</dbReference>
<dbReference type="UniPathway" id="UPA00665"/>
<feature type="transmembrane region" description="Helical" evidence="9">
    <location>
        <begin position="112"/>
        <end position="130"/>
    </location>
</feature>
<dbReference type="PANTHER" id="PTHR33695:SF1">
    <property type="entry name" value="LIPOPROTEIN SIGNAL PEPTIDASE"/>
    <property type="match status" value="1"/>
</dbReference>
<name>A0A212T4E2_9MICO</name>
<sequence>MQAAPGAPLSAQTSDHPTAGAPPARPRRGHLGLVAGIVALWAVLDQVTKEWALRELERGQPVELLGDLLQLRLVFNPGAAFSLGTGITPVITAFAAIVLVALLWFSRQLVSSTWAVALGLVGGGALGNLVDRLLRAPGVARGHVVDFLELPNWPVFNVADIGVTCGAALVVLLALRGIEPTEAPETTDPTDQEARRG</sequence>
<keyword evidence="5 9" id="KW-0064">Aspartyl protease</keyword>
<feature type="region of interest" description="Disordered" evidence="12">
    <location>
        <begin position="1"/>
        <end position="25"/>
    </location>
</feature>
<organism evidence="13 14">
    <name type="scientific">Kytococcus aerolatus</name>
    <dbReference type="NCBI Taxonomy" id="592308"/>
    <lineage>
        <taxon>Bacteria</taxon>
        <taxon>Bacillati</taxon>
        <taxon>Actinomycetota</taxon>
        <taxon>Actinomycetes</taxon>
        <taxon>Micrococcales</taxon>
        <taxon>Kytococcaceae</taxon>
        <taxon>Kytococcus</taxon>
    </lineage>
</organism>
<comment type="function">
    <text evidence="9 10">This protein specifically catalyzes the removal of signal peptides from prolipoproteins.</text>
</comment>
<feature type="transmembrane region" description="Helical" evidence="9">
    <location>
        <begin position="79"/>
        <end position="105"/>
    </location>
</feature>